<name>A0AA90V7J3_9BACT</name>
<keyword evidence="1" id="KW-0547">Nucleotide-binding</keyword>
<evidence type="ECO:0000313" key="1">
    <source>
        <dbReference type="EMBL" id="MQN89964.1"/>
    </source>
</evidence>
<dbReference type="PANTHER" id="PTHR33295">
    <property type="entry name" value="ATPASE"/>
    <property type="match status" value="1"/>
</dbReference>
<dbReference type="PANTHER" id="PTHR33295:SF18">
    <property type="entry name" value="AAA+ ATPASE DOMAIN-CONTAINING PROTEIN"/>
    <property type="match status" value="1"/>
</dbReference>
<evidence type="ECO:0000313" key="2">
    <source>
        <dbReference type="Proteomes" id="UP000420635"/>
    </source>
</evidence>
<protein>
    <submittedName>
        <fullName evidence="1">ATP-binding protein</fullName>
    </submittedName>
</protein>
<keyword evidence="1" id="KW-0067">ATP-binding</keyword>
<reference evidence="2" key="1">
    <citation type="submission" date="2019-09" db="EMBL/GenBank/DDBJ databases">
        <title>Distinct polysaccharide growth profiles of human intestinal Prevotella copri isolates.</title>
        <authorList>
            <person name="Fehlner-Peach H."/>
            <person name="Magnabosco C."/>
            <person name="Raghavan V."/>
            <person name="Scher J.U."/>
            <person name="Tett A."/>
            <person name="Cox L.M."/>
            <person name="Gottsegen C."/>
            <person name="Watters A."/>
            <person name="Wiltshire- Gordon J.D."/>
            <person name="Segata N."/>
            <person name="Bonneau R."/>
            <person name="Littman D.R."/>
        </authorList>
    </citation>
    <scope>NUCLEOTIDE SEQUENCE [LARGE SCALE GENOMIC DNA]</scope>
    <source>
        <strain evidence="2">iP54</strain>
    </source>
</reference>
<comment type="caution">
    <text evidence="1">The sequence shown here is derived from an EMBL/GenBank/DDBJ whole genome shotgun (WGS) entry which is preliminary data.</text>
</comment>
<gene>
    <name evidence="1" type="ORF">F7D59_08910</name>
</gene>
<dbReference type="GO" id="GO:0005524">
    <property type="term" value="F:ATP binding"/>
    <property type="evidence" value="ECO:0007669"/>
    <property type="project" value="UniProtKB-KW"/>
</dbReference>
<proteinExistence type="predicted"/>
<organism evidence="1 2">
    <name type="scientific">Segatella copri</name>
    <dbReference type="NCBI Taxonomy" id="165179"/>
    <lineage>
        <taxon>Bacteria</taxon>
        <taxon>Pseudomonadati</taxon>
        <taxon>Bacteroidota</taxon>
        <taxon>Bacteroidia</taxon>
        <taxon>Bacteroidales</taxon>
        <taxon>Prevotellaceae</taxon>
        <taxon>Segatella</taxon>
    </lineage>
</organism>
<dbReference type="EMBL" id="VZBQ01000104">
    <property type="protein sequence ID" value="MQN89964.1"/>
    <property type="molecule type" value="Genomic_DNA"/>
</dbReference>
<sequence>MVEVREPDKSGKLIRKQLEVDFVVNQGSQRYYIQSAFAMPTLEKEAQESASLLRIKDSFKKIIIVKDDIKPKRNEDGILTIGLKDFLLDKNSLNY</sequence>
<dbReference type="Proteomes" id="UP000420635">
    <property type="component" value="Unassembled WGS sequence"/>
</dbReference>
<dbReference type="AlphaFoldDB" id="A0AA90V7J3"/>
<accession>A0AA90V7J3</accession>